<dbReference type="PROSITE" id="PS50181">
    <property type="entry name" value="FBOX"/>
    <property type="match status" value="1"/>
</dbReference>
<dbReference type="PANTHER" id="PTHR31293">
    <property type="entry name" value="RNI-LIKE SUPERFAMILY PROTEIN"/>
    <property type="match status" value="1"/>
</dbReference>
<dbReference type="InterPro" id="IPR053781">
    <property type="entry name" value="F-box_AtFBL13-like"/>
</dbReference>
<dbReference type="InterPro" id="IPR055294">
    <property type="entry name" value="FBL60-like"/>
</dbReference>
<feature type="region of interest" description="Disordered" evidence="1">
    <location>
        <begin position="1"/>
        <end position="21"/>
    </location>
</feature>
<evidence type="ECO:0000313" key="3">
    <source>
        <dbReference type="EMBL" id="GAU39378.1"/>
    </source>
</evidence>
<dbReference type="AlphaFoldDB" id="A0A2Z6N3D4"/>
<organism evidence="3 4">
    <name type="scientific">Trifolium subterraneum</name>
    <name type="common">Subterranean clover</name>
    <dbReference type="NCBI Taxonomy" id="3900"/>
    <lineage>
        <taxon>Eukaryota</taxon>
        <taxon>Viridiplantae</taxon>
        <taxon>Streptophyta</taxon>
        <taxon>Embryophyta</taxon>
        <taxon>Tracheophyta</taxon>
        <taxon>Spermatophyta</taxon>
        <taxon>Magnoliopsida</taxon>
        <taxon>eudicotyledons</taxon>
        <taxon>Gunneridae</taxon>
        <taxon>Pentapetalae</taxon>
        <taxon>rosids</taxon>
        <taxon>fabids</taxon>
        <taxon>Fabales</taxon>
        <taxon>Fabaceae</taxon>
        <taxon>Papilionoideae</taxon>
        <taxon>50 kb inversion clade</taxon>
        <taxon>NPAAA clade</taxon>
        <taxon>Hologalegina</taxon>
        <taxon>IRL clade</taxon>
        <taxon>Trifolieae</taxon>
        <taxon>Trifolium</taxon>
    </lineage>
</organism>
<dbReference type="CDD" id="cd22160">
    <property type="entry name" value="F-box_AtFBL13-like"/>
    <property type="match status" value="1"/>
</dbReference>
<dbReference type="Pfam" id="PF24758">
    <property type="entry name" value="LRR_At5g56370"/>
    <property type="match status" value="1"/>
</dbReference>
<dbReference type="Proteomes" id="UP000242715">
    <property type="component" value="Unassembled WGS sequence"/>
</dbReference>
<name>A0A2Z6N3D4_TRISU</name>
<evidence type="ECO:0000259" key="2">
    <source>
        <dbReference type="PROSITE" id="PS50181"/>
    </source>
</evidence>
<dbReference type="Gene3D" id="3.80.10.10">
    <property type="entry name" value="Ribonuclease Inhibitor"/>
    <property type="match status" value="1"/>
</dbReference>
<dbReference type="SUPFAM" id="SSF81383">
    <property type="entry name" value="F-box domain"/>
    <property type="match status" value="1"/>
</dbReference>
<dbReference type="EMBL" id="DF973758">
    <property type="protein sequence ID" value="GAU39378.1"/>
    <property type="molecule type" value="Genomic_DNA"/>
</dbReference>
<dbReference type="InterPro" id="IPR036047">
    <property type="entry name" value="F-box-like_dom_sf"/>
</dbReference>
<accession>A0A2Z6N3D4</accession>
<dbReference type="InterPro" id="IPR001810">
    <property type="entry name" value="F-box_dom"/>
</dbReference>
<evidence type="ECO:0000256" key="1">
    <source>
        <dbReference type="SAM" id="MobiDB-lite"/>
    </source>
</evidence>
<dbReference type="InterPro" id="IPR055411">
    <property type="entry name" value="LRR_FXL15/At3g58940/PEG3-like"/>
</dbReference>
<keyword evidence="4" id="KW-1185">Reference proteome</keyword>
<dbReference type="OrthoDB" id="1412189at2759"/>
<sequence length="304" mass="35452">MAKSRMKRRKSVGKNNGGDTDRLNSLPESLLFHIMSFLPTRTSVTTVSLVSRRWSNLWKHLQAFAFYHYFENMEMFERFEYFVNSVLSLRRSLDIRKFELWIEAEHSGNNIQYDCVEKWILAAIGPQLEDLCIRLHGLRKNLPPSFLMNCTNLVSLTLRGDIKVEVKHSSVHFPLLKRLELGERIVDSDVAFLSGCPKLETLDIDFYPEDIFKDPVPPSSSSKWLKSTNHNFTWSYFDADHILYMGIIGNFHSMVEAFLDVFSSRESVFIDPKLNDYYIDDEYLLNVQLRHTTSKVLIIHSNKV</sequence>
<dbReference type="SMART" id="SM00256">
    <property type="entry name" value="FBOX"/>
    <property type="match status" value="1"/>
</dbReference>
<feature type="compositionally biased region" description="Basic residues" evidence="1">
    <location>
        <begin position="1"/>
        <end position="12"/>
    </location>
</feature>
<dbReference type="InterPro" id="IPR032675">
    <property type="entry name" value="LRR_dom_sf"/>
</dbReference>
<feature type="domain" description="F-box" evidence="2">
    <location>
        <begin position="20"/>
        <end position="73"/>
    </location>
</feature>
<dbReference type="Gene3D" id="1.20.1280.50">
    <property type="match status" value="1"/>
</dbReference>
<dbReference type="SUPFAM" id="SSF52047">
    <property type="entry name" value="RNI-like"/>
    <property type="match status" value="1"/>
</dbReference>
<dbReference type="PANTHER" id="PTHR31293:SF12">
    <property type="entry name" value="RNI-LIKE SUPERFAMILY PROTEIN"/>
    <property type="match status" value="1"/>
</dbReference>
<reference evidence="4" key="1">
    <citation type="journal article" date="2017" name="Front. Plant Sci.">
        <title>Climate Clever Clovers: New Paradigm to Reduce the Environmental Footprint of Ruminants by Breeding Low Methanogenic Forages Utilizing Haplotype Variation.</title>
        <authorList>
            <person name="Kaur P."/>
            <person name="Appels R."/>
            <person name="Bayer P.E."/>
            <person name="Keeble-Gagnere G."/>
            <person name="Wang J."/>
            <person name="Hirakawa H."/>
            <person name="Shirasawa K."/>
            <person name="Vercoe P."/>
            <person name="Stefanova K."/>
            <person name="Durmic Z."/>
            <person name="Nichols P."/>
            <person name="Revell C."/>
            <person name="Isobe S.N."/>
            <person name="Edwards D."/>
            <person name="Erskine W."/>
        </authorList>
    </citation>
    <scope>NUCLEOTIDE SEQUENCE [LARGE SCALE GENOMIC DNA]</scope>
    <source>
        <strain evidence="4">cv. Daliak</strain>
    </source>
</reference>
<protein>
    <recommendedName>
        <fullName evidence="2">F-box domain-containing protein</fullName>
    </recommendedName>
</protein>
<evidence type="ECO:0000313" key="4">
    <source>
        <dbReference type="Proteomes" id="UP000242715"/>
    </source>
</evidence>
<proteinExistence type="predicted"/>
<dbReference type="Pfam" id="PF12937">
    <property type="entry name" value="F-box-like"/>
    <property type="match status" value="1"/>
</dbReference>
<gene>
    <name evidence="3" type="ORF">TSUD_370360</name>
</gene>